<comment type="caution">
    <text evidence="2">The sequence shown here is derived from an EMBL/GenBank/DDBJ whole genome shotgun (WGS) entry which is preliminary data.</text>
</comment>
<dbReference type="Gene3D" id="3.40.630.30">
    <property type="match status" value="1"/>
</dbReference>
<evidence type="ECO:0000313" key="3">
    <source>
        <dbReference type="Proteomes" id="UP001219956"/>
    </source>
</evidence>
<feature type="domain" description="N-acetyltransferase" evidence="1">
    <location>
        <begin position="22"/>
        <end position="154"/>
    </location>
</feature>
<dbReference type="InterPro" id="IPR016181">
    <property type="entry name" value="Acyl_CoA_acyltransferase"/>
</dbReference>
<dbReference type="InterPro" id="IPR000182">
    <property type="entry name" value="GNAT_dom"/>
</dbReference>
<proteinExistence type="predicted"/>
<protein>
    <submittedName>
        <fullName evidence="2">GNAT family N-acetyltransferase</fullName>
    </submittedName>
</protein>
<reference evidence="2 3" key="1">
    <citation type="submission" date="2023-01" db="EMBL/GenBank/DDBJ databases">
        <title>Novel species of the genus Vogesella isolated from rivers.</title>
        <authorList>
            <person name="Lu H."/>
        </authorList>
    </citation>
    <scope>NUCLEOTIDE SEQUENCE [LARGE SCALE GENOMIC DNA]</scope>
    <source>
        <strain evidence="2 3">DC21W</strain>
    </source>
</reference>
<gene>
    <name evidence="2" type="ORF">PQU95_01375</name>
</gene>
<dbReference type="RefSeq" id="WP_272750352.1">
    <property type="nucleotide sequence ID" value="NZ_JAQQLF010000001.1"/>
</dbReference>
<evidence type="ECO:0000259" key="1">
    <source>
        <dbReference type="PROSITE" id="PS51186"/>
    </source>
</evidence>
<name>A0ABT5ITN6_9NEIS</name>
<organism evidence="2 3">
    <name type="scientific">Vogesella aquatica</name>
    <dbReference type="NCBI Taxonomy" id="2984206"/>
    <lineage>
        <taxon>Bacteria</taxon>
        <taxon>Pseudomonadati</taxon>
        <taxon>Pseudomonadota</taxon>
        <taxon>Betaproteobacteria</taxon>
        <taxon>Neisseriales</taxon>
        <taxon>Chromobacteriaceae</taxon>
        <taxon>Vogesella</taxon>
    </lineage>
</organism>
<sequence>MPADILVKLYGLPPCPAVPDGVVLRHPLPHERSAIRMWISREFSDSWADEFDTAFCSTPPTAWVLQRGGELLGFACYDVTARGFFGPTGVKESEQGQGFGRLLLLASMHALRQLGYGYAIIGSAGPLDFYLRTLPAMLIPDSYPGIYPQPVDKY</sequence>
<accession>A0ABT5ITN6</accession>
<keyword evidence="3" id="KW-1185">Reference proteome</keyword>
<dbReference type="EMBL" id="JAQQLF010000001">
    <property type="protein sequence ID" value="MDC7715873.1"/>
    <property type="molecule type" value="Genomic_DNA"/>
</dbReference>
<dbReference type="Proteomes" id="UP001219956">
    <property type="component" value="Unassembled WGS sequence"/>
</dbReference>
<dbReference type="CDD" id="cd04301">
    <property type="entry name" value="NAT_SF"/>
    <property type="match status" value="1"/>
</dbReference>
<dbReference type="Pfam" id="PF00583">
    <property type="entry name" value="Acetyltransf_1"/>
    <property type="match status" value="1"/>
</dbReference>
<dbReference type="SUPFAM" id="SSF55729">
    <property type="entry name" value="Acyl-CoA N-acyltransferases (Nat)"/>
    <property type="match status" value="1"/>
</dbReference>
<evidence type="ECO:0000313" key="2">
    <source>
        <dbReference type="EMBL" id="MDC7715873.1"/>
    </source>
</evidence>
<dbReference type="PROSITE" id="PS51186">
    <property type="entry name" value="GNAT"/>
    <property type="match status" value="1"/>
</dbReference>